<dbReference type="Proteomes" id="UP001152795">
    <property type="component" value="Unassembled WGS sequence"/>
</dbReference>
<proteinExistence type="predicted"/>
<organism evidence="1 2">
    <name type="scientific">Paramuricea clavata</name>
    <name type="common">Red gorgonian</name>
    <name type="synonym">Violescent sea-whip</name>
    <dbReference type="NCBI Taxonomy" id="317549"/>
    <lineage>
        <taxon>Eukaryota</taxon>
        <taxon>Metazoa</taxon>
        <taxon>Cnidaria</taxon>
        <taxon>Anthozoa</taxon>
        <taxon>Octocorallia</taxon>
        <taxon>Malacalcyonacea</taxon>
        <taxon>Plexauridae</taxon>
        <taxon>Paramuricea</taxon>
    </lineage>
</organism>
<name>A0A7D9JVX5_PARCT</name>
<comment type="caution">
    <text evidence="1">The sequence shown here is derived from an EMBL/GenBank/DDBJ whole genome shotgun (WGS) entry which is preliminary data.</text>
</comment>
<gene>
    <name evidence="1" type="ORF">PACLA_8A070389</name>
</gene>
<evidence type="ECO:0000313" key="2">
    <source>
        <dbReference type="Proteomes" id="UP001152795"/>
    </source>
</evidence>
<protein>
    <submittedName>
        <fullName evidence="1">Uncharacterized protein</fullName>
    </submittedName>
</protein>
<dbReference type="EMBL" id="CACRXK020022985">
    <property type="protein sequence ID" value="CAB4037358.1"/>
    <property type="molecule type" value="Genomic_DNA"/>
</dbReference>
<reference evidence="1" key="1">
    <citation type="submission" date="2020-04" db="EMBL/GenBank/DDBJ databases">
        <authorList>
            <person name="Alioto T."/>
            <person name="Alioto T."/>
            <person name="Gomez Garrido J."/>
        </authorList>
    </citation>
    <scope>NUCLEOTIDE SEQUENCE</scope>
    <source>
        <strain evidence="1">A484AB</strain>
    </source>
</reference>
<keyword evidence="2" id="KW-1185">Reference proteome</keyword>
<accession>A0A7D9JVX5</accession>
<sequence length="147" mass="16558">MPSDILEEYRKTSRNLAKTSSNLRNLKYGDGTRIYSDECISQIEEIECSPFYCSANEKQLLTKHDQGDCNSIISRCIDEIIKKVADGPVKSVIEKLKSVLQSICNNYPKTSAQLQPEPPTVTSSGNCHFGQPILLAVMIYFFIKIYV</sequence>
<evidence type="ECO:0000313" key="1">
    <source>
        <dbReference type="EMBL" id="CAB4037358.1"/>
    </source>
</evidence>
<dbReference type="AlphaFoldDB" id="A0A7D9JVX5"/>